<keyword evidence="3 12" id="KW-0479">Metal-binding</keyword>
<reference evidence="15 16" key="1">
    <citation type="submission" date="2017-05" db="EMBL/GenBank/DDBJ databases">
        <title>Vagococcus spp. assemblies.</title>
        <authorList>
            <person name="Gulvik C.A."/>
        </authorList>
    </citation>
    <scope>NUCLEOTIDE SEQUENCE [LARGE SCALE GENOMIC DNA]</scope>
    <source>
        <strain evidence="15 16">LMG 24798</strain>
    </source>
</reference>
<comment type="subunit">
    <text evidence="12">Component of the replication restart primosome.</text>
</comment>
<dbReference type="GO" id="GO:0006310">
    <property type="term" value="P:DNA recombination"/>
    <property type="evidence" value="ECO:0007669"/>
    <property type="project" value="InterPro"/>
</dbReference>
<evidence type="ECO:0000256" key="11">
    <source>
        <dbReference type="ARBA" id="ARBA00048988"/>
    </source>
</evidence>
<dbReference type="InterPro" id="IPR001650">
    <property type="entry name" value="Helicase_C-like"/>
</dbReference>
<keyword evidence="1 12" id="KW-0639">Primosome</keyword>
<evidence type="ECO:0000256" key="4">
    <source>
        <dbReference type="ARBA" id="ARBA00022741"/>
    </source>
</evidence>
<dbReference type="GO" id="GO:0006269">
    <property type="term" value="P:DNA replication, synthesis of primer"/>
    <property type="evidence" value="ECO:0007669"/>
    <property type="project" value="UniProtKB-KW"/>
</dbReference>
<evidence type="ECO:0000256" key="10">
    <source>
        <dbReference type="ARBA" id="ARBA00023235"/>
    </source>
</evidence>
<dbReference type="CDD" id="cd18804">
    <property type="entry name" value="SF2_C_priA"/>
    <property type="match status" value="1"/>
</dbReference>
<feature type="domain" description="Helicase C-terminal" evidence="14">
    <location>
        <begin position="548"/>
        <end position="702"/>
    </location>
</feature>
<dbReference type="InterPro" id="IPR027417">
    <property type="entry name" value="P-loop_NTPase"/>
</dbReference>
<dbReference type="GO" id="GO:0016887">
    <property type="term" value="F:ATP hydrolysis activity"/>
    <property type="evidence" value="ECO:0007669"/>
    <property type="project" value="RHEA"/>
</dbReference>
<dbReference type="EMBL" id="NGKC01000007">
    <property type="protein sequence ID" value="RSU11804.1"/>
    <property type="molecule type" value="Genomic_DNA"/>
</dbReference>
<dbReference type="Proteomes" id="UP000286773">
    <property type="component" value="Unassembled WGS sequence"/>
</dbReference>
<dbReference type="Pfam" id="PF18319">
    <property type="entry name" value="Zn_ribbon_PriA"/>
    <property type="match status" value="1"/>
</dbReference>
<dbReference type="GO" id="GO:0006270">
    <property type="term" value="P:DNA replication initiation"/>
    <property type="evidence" value="ECO:0007669"/>
    <property type="project" value="TreeGrafter"/>
</dbReference>
<keyword evidence="9 12" id="KW-0238">DNA-binding</keyword>
<feature type="domain" description="Helicase ATP-binding" evidence="13">
    <location>
        <begin position="284"/>
        <end position="450"/>
    </location>
</feature>
<dbReference type="InterPro" id="IPR014001">
    <property type="entry name" value="Helicase_ATP-bd"/>
</dbReference>
<dbReference type="HAMAP" id="MF_00983">
    <property type="entry name" value="PriA"/>
    <property type="match status" value="1"/>
</dbReference>
<dbReference type="PROSITE" id="PS51194">
    <property type="entry name" value="HELICASE_CTER"/>
    <property type="match status" value="1"/>
</dbReference>
<dbReference type="CDD" id="cd17929">
    <property type="entry name" value="DEXHc_priA"/>
    <property type="match status" value="1"/>
</dbReference>
<evidence type="ECO:0000313" key="16">
    <source>
        <dbReference type="Proteomes" id="UP000286773"/>
    </source>
</evidence>
<dbReference type="NCBIfam" id="NF004066">
    <property type="entry name" value="PRK05580.1-3"/>
    <property type="match status" value="1"/>
</dbReference>
<comment type="cofactor">
    <cofactor evidence="12">
        <name>Zn(2+)</name>
        <dbReference type="ChEBI" id="CHEBI:29105"/>
    </cofactor>
    <text evidence="12">Binds 2 zinc ions per subunit.</text>
</comment>
<dbReference type="Gene3D" id="3.40.50.300">
    <property type="entry name" value="P-loop containing nucleotide triphosphate hydrolases"/>
    <property type="match status" value="2"/>
</dbReference>
<dbReference type="OrthoDB" id="9759544at2"/>
<dbReference type="PROSITE" id="PS51192">
    <property type="entry name" value="HELICASE_ATP_BIND_1"/>
    <property type="match status" value="1"/>
</dbReference>
<dbReference type="InterPro" id="IPR005259">
    <property type="entry name" value="PriA"/>
</dbReference>
<dbReference type="Pfam" id="PF17764">
    <property type="entry name" value="PriA_3primeBD"/>
    <property type="match status" value="1"/>
</dbReference>
<feature type="binding site" evidence="12">
    <location>
        <position position="516"/>
    </location>
    <ligand>
        <name>Zn(2+)</name>
        <dbReference type="ChEBI" id="CHEBI:29105"/>
        <label>1</label>
    </ligand>
</feature>
<proteinExistence type="inferred from homology"/>
<dbReference type="GO" id="GO:0006302">
    <property type="term" value="P:double-strand break repair"/>
    <property type="evidence" value="ECO:0007669"/>
    <property type="project" value="InterPro"/>
</dbReference>
<dbReference type="InterPro" id="IPR041222">
    <property type="entry name" value="PriA_3primeBD"/>
</dbReference>
<dbReference type="AlphaFoldDB" id="A0A430AUS0"/>
<name>A0A430AUS0_9ENTE</name>
<dbReference type="Pfam" id="PF18074">
    <property type="entry name" value="PriA_C"/>
    <property type="match status" value="1"/>
</dbReference>
<keyword evidence="8 12" id="KW-0067">ATP-binding</keyword>
<evidence type="ECO:0000256" key="1">
    <source>
        <dbReference type="ARBA" id="ARBA00022515"/>
    </source>
</evidence>
<feature type="binding site" evidence="12">
    <location>
        <position position="522"/>
    </location>
    <ligand>
        <name>Zn(2+)</name>
        <dbReference type="ChEBI" id="CHEBI:29105"/>
        <label>2</label>
    </ligand>
</feature>
<dbReference type="InterPro" id="IPR011545">
    <property type="entry name" value="DEAD/DEAH_box_helicase_dom"/>
</dbReference>
<evidence type="ECO:0000256" key="5">
    <source>
        <dbReference type="ARBA" id="ARBA00022801"/>
    </source>
</evidence>
<keyword evidence="4 12" id="KW-0547">Nucleotide-binding</keyword>
<evidence type="ECO:0000256" key="9">
    <source>
        <dbReference type="ARBA" id="ARBA00023125"/>
    </source>
</evidence>
<keyword evidence="16" id="KW-1185">Reference proteome</keyword>
<evidence type="ECO:0000259" key="14">
    <source>
        <dbReference type="PROSITE" id="PS51194"/>
    </source>
</evidence>
<feature type="binding site" evidence="12">
    <location>
        <position position="556"/>
    </location>
    <ligand>
        <name>Zn(2+)</name>
        <dbReference type="ChEBI" id="CHEBI:29105"/>
        <label>1</label>
    </ligand>
</feature>
<dbReference type="InterPro" id="IPR040498">
    <property type="entry name" value="PriA_CRR"/>
</dbReference>
<dbReference type="SMART" id="SM00490">
    <property type="entry name" value="HELICc"/>
    <property type="match status" value="1"/>
</dbReference>
<dbReference type="FunFam" id="3.40.1440.60:FF:000001">
    <property type="entry name" value="Primosomal protein N"/>
    <property type="match status" value="1"/>
</dbReference>
<feature type="binding site" evidence="12">
    <location>
        <position position="513"/>
    </location>
    <ligand>
        <name>Zn(2+)</name>
        <dbReference type="ChEBI" id="CHEBI:29105"/>
        <label>1</label>
    </ligand>
</feature>
<comment type="catalytic activity">
    <reaction evidence="11 12">
        <text>ATP + H2O = ADP + phosphate + H(+)</text>
        <dbReference type="Rhea" id="RHEA:13065"/>
        <dbReference type="ChEBI" id="CHEBI:15377"/>
        <dbReference type="ChEBI" id="CHEBI:15378"/>
        <dbReference type="ChEBI" id="CHEBI:30616"/>
        <dbReference type="ChEBI" id="CHEBI:43474"/>
        <dbReference type="ChEBI" id="CHEBI:456216"/>
        <dbReference type="EC" id="5.6.2.4"/>
    </reaction>
</comment>
<dbReference type="InterPro" id="IPR041236">
    <property type="entry name" value="PriA_C"/>
</dbReference>
<dbReference type="Pfam" id="PF00271">
    <property type="entry name" value="Helicase_C"/>
    <property type="match status" value="1"/>
</dbReference>
<dbReference type="GO" id="GO:0043138">
    <property type="term" value="F:3'-5' DNA helicase activity"/>
    <property type="evidence" value="ECO:0007669"/>
    <property type="project" value="UniProtKB-EC"/>
</dbReference>
<keyword evidence="2 12" id="KW-0235">DNA replication</keyword>
<comment type="catalytic activity">
    <reaction evidence="12">
        <text>Couples ATP hydrolysis with the unwinding of duplex DNA by translocating in the 3'-5' direction.</text>
        <dbReference type="EC" id="5.6.2.4"/>
    </reaction>
</comment>
<dbReference type="InterPro" id="IPR042115">
    <property type="entry name" value="PriA_3primeBD_sf"/>
</dbReference>
<dbReference type="RefSeq" id="WP_126813714.1">
    <property type="nucleotide sequence ID" value="NZ_NGKC01000007.1"/>
</dbReference>
<feature type="binding site" evidence="12">
    <location>
        <position position="525"/>
    </location>
    <ligand>
        <name>Zn(2+)</name>
        <dbReference type="ChEBI" id="CHEBI:29105"/>
        <label>2</label>
    </ligand>
</feature>
<comment type="caution">
    <text evidence="15">The sequence shown here is derived from an EMBL/GenBank/DDBJ whole genome shotgun (WGS) entry which is preliminary data.</text>
</comment>
<gene>
    <name evidence="12" type="primary">priA</name>
    <name evidence="15" type="ORF">CBF27_07550</name>
</gene>
<dbReference type="SUPFAM" id="SSF52540">
    <property type="entry name" value="P-loop containing nucleoside triphosphate hydrolases"/>
    <property type="match status" value="2"/>
</dbReference>
<dbReference type="Pfam" id="PF00270">
    <property type="entry name" value="DEAD"/>
    <property type="match status" value="1"/>
</dbReference>
<dbReference type="SMART" id="SM00487">
    <property type="entry name" value="DEXDc"/>
    <property type="match status" value="1"/>
</dbReference>
<keyword evidence="6 12" id="KW-0347">Helicase</keyword>
<dbReference type="EC" id="5.6.2.4" evidence="12"/>
<dbReference type="Gene3D" id="3.40.1440.60">
    <property type="entry name" value="PriA, 3(prime) DNA-binding domain"/>
    <property type="match status" value="1"/>
</dbReference>
<evidence type="ECO:0000256" key="7">
    <source>
        <dbReference type="ARBA" id="ARBA00022833"/>
    </source>
</evidence>
<evidence type="ECO:0000256" key="3">
    <source>
        <dbReference type="ARBA" id="ARBA00022723"/>
    </source>
</evidence>
<evidence type="ECO:0000313" key="15">
    <source>
        <dbReference type="EMBL" id="RSU11804.1"/>
    </source>
</evidence>
<comment type="similarity">
    <text evidence="12">Belongs to the helicase family. PriA subfamily.</text>
</comment>
<organism evidence="15 16">
    <name type="scientific">Vagococcus acidifermentans</name>
    <dbReference type="NCBI Taxonomy" id="564710"/>
    <lineage>
        <taxon>Bacteria</taxon>
        <taxon>Bacillati</taxon>
        <taxon>Bacillota</taxon>
        <taxon>Bacilli</taxon>
        <taxon>Lactobacillales</taxon>
        <taxon>Enterococcaceae</taxon>
        <taxon>Vagococcus</taxon>
    </lineage>
</organism>
<accession>A0A430AUS0</accession>
<dbReference type="GO" id="GO:0008270">
    <property type="term" value="F:zinc ion binding"/>
    <property type="evidence" value="ECO:0007669"/>
    <property type="project" value="UniProtKB-UniRule"/>
</dbReference>
<feature type="binding site" evidence="12">
    <location>
        <position position="540"/>
    </location>
    <ligand>
        <name>Zn(2+)</name>
        <dbReference type="ChEBI" id="CHEBI:29105"/>
        <label>2</label>
    </ligand>
</feature>
<dbReference type="PANTHER" id="PTHR30580:SF0">
    <property type="entry name" value="PRIMOSOMAL PROTEIN N"/>
    <property type="match status" value="1"/>
</dbReference>
<comment type="function">
    <text evidence="12">Initiates the restart of stalled replication forks, which reloads the replicative helicase on sites other than the origin of replication. Recognizes and binds to abandoned replication forks and remodels them to uncover a helicase loading site. Promotes assembly of the primosome at these replication forks.</text>
</comment>
<sequence length="807" mass="91323">MQHIAHVIVDVPTRQTDQPFSYEIPEELLTLVETGMRVEVPFGNGNRHIQGFVVGVSQTDTPASQPLKKIISVLDLAPVLNDELLLLADDMKETTFSFKITCLQTMLPSVMRSTYQKKLCLLDEEVPEHIKEDVFQGLSEVPWEDVVSSPYLREVIALRQAGKVDIQYEVKTKNKVKKITVMQPSMSAEDLQAEAQKLRKNAVQKKKLLSLLLSLKTGSMTVNEAVKEHDISRPAIRDAESAGWLTLTEKEVYRDPYGFQTFKKSLPLPLNAEQQSALDAIKEKMAANQHCVFLLQGITGSGKTEVYLQGIAEALARGKTAVMLVPEISLTPQTVTRFKERFGQDVAVLHSGLSQGEKYDEWRKIERNEARVVVGARSAIFAPLTNIGLIVIDEEHETSYKQDESPRYHARDLAIWRGKYHQCPVVLGSATPSLESRARAQKNVYQLLQLQERANPEASLPSITIIDMKQEYQQRRTGNFSQMLLDKLSQRLERGEQSVLMLNRRGYSSFVMCRDCGYVLPCPNCDISLTLHMDTKKMKCHYCGHEEPIPRECPICGSDKIRYYGTGTQKVQEELAQLLPESRIIRMDVDTTRRKGAHERLLAQFGNGDADILLGTQMIAKGLDFPNVTLVGVLNADTALNLPDFRASERTFQLLTQVSGRAGRAEKPGEVLIQTFNPNHYAVQLAGTQDYEAFYQKEMFIRHRGNYPPYYFTVQLVVSHEEEAAAAKKMYEIVVLLRQFLSPQAILLGPTPKAVARVNKRYMYQTVVKYKQEPRLHDGLKQILNDSQREISRGLRISIDVEPQQFI</sequence>
<dbReference type="FunFam" id="3.40.50.300:FF:000489">
    <property type="entry name" value="Primosome assembly protein PriA"/>
    <property type="match status" value="1"/>
</dbReference>
<feature type="binding site" evidence="12">
    <location>
        <position position="553"/>
    </location>
    <ligand>
        <name>Zn(2+)</name>
        <dbReference type="ChEBI" id="CHEBI:29105"/>
        <label>1</label>
    </ligand>
</feature>
<evidence type="ECO:0000256" key="8">
    <source>
        <dbReference type="ARBA" id="ARBA00022840"/>
    </source>
</evidence>
<evidence type="ECO:0000256" key="12">
    <source>
        <dbReference type="HAMAP-Rule" id="MF_00983"/>
    </source>
</evidence>
<evidence type="ECO:0000256" key="2">
    <source>
        <dbReference type="ARBA" id="ARBA00022705"/>
    </source>
</evidence>
<evidence type="ECO:0000256" key="6">
    <source>
        <dbReference type="ARBA" id="ARBA00022806"/>
    </source>
</evidence>
<evidence type="ECO:0000259" key="13">
    <source>
        <dbReference type="PROSITE" id="PS51192"/>
    </source>
</evidence>
<keyword evidence="10 12" id="KW-0413">Isomerase</keyword>
<dbReference type="NCBIfam" id="TIGR00595">
    <property type="entry name" value="priA"/>
    <property type="match status" value="1"/>
</dbReference>
<protein>
    <recommendedName>
        <fullName evidence="12">Replication restart protein PriA</fullName>
    </recommendedName>
    <alternativeName>
        <fullName evidence="12">ATP-dependent DNA helicase PriA</fullName>
        <ecNumber evidence="12">5.6.2.4</ecNumber>
    </alternativeName>
    <alternativeName>
        <fullName evidence="12">DNA 3'-5' helicase PriA</fullName>
    </alternativeName>
</protein>
<keyword evidence="5 12" id="KW-0378">Hydrolase</keyword>
<keyword evidence="7 12" id="KW-0862">Zinc</keyword>
<dbReference type="GO" id="GO:0005524">
    <property type="term" value="F:ATP binding"/>
    <property type="evidence" value="ECO:0007669"/>
    <property type="project" value="UniProtKB-UniRule"/>
</dbReference>
<feature type="binding site" evidence="12">
    <location>
        <position position="543"/>
    </location>
    <ligand>
        <name>Zn(2+)</name>
        <dbReference type="ChEBI" id="CHEBI:29105"/>
        <label>2</label>
    </ligand>
</feature>
<dbReference type="PANTHER" id="PTHR30580">
    <property type="entry name" value="PRIMOSOMAL PROTEIN N"/>
    <property type="match status" value="1"/>
</dbReference>
<dbReference type="GO" id="GO:1990077">
    <property type="term" value="C:primosome complex"/>
    <property type="evidence" value="ECO:0007669"/>
    <property type="project" value="UniProtKB-UniRule"/>
</dbReference>
<dbReference type="GO" id="GO:0003677">
    <property type="term" value="F:DNA binding"/>
    <property type="evidence" value="ECO:0007669"/>
    <property type="project" value="UniProtKB-UniRule"/>
</dbReference>